<dbReference type="AlphaFoldDB" id="A0A9X1DB81"/>
<dbReference type="Proteomes" id="UP001138757">
    <property type="component" value="Unassembled WGS sequence"/>
</dbReference>
<comment type="caution">
    <text evidence="2">The sequence shown here is derived from an EMBL/GenBank/DDBJ whole genome shotgun (WGS) entry which is preliminary data.</text>
</comment>
<sequence length="168" mass="17723">MRWTMMAALMIAAPARADVVEASDSGFTVSNARIVAASPDAVWAAIVTPSRWWSAAHSWSGSAANFSIDPVAGGCFCERWAAGSVEHARVIYAVRGKQLRLNGALGPLQGEAVTGTMSFTLTPEGKGTRIVMDYVVGGHARFVLKELAPAVDGVMKEQIMGLARLFGG</sequence>
<reference evidence="2" key="1">
    <citation type="submission" date="2021-05" db="EMBL/GenBank/DDBJ databases">
        <title>Genome of Sphingobium sp. strain.</title>
        <authorList>
            <person name="Fan R."/>
        </authorList>
    </citation>
    <scope>NUCLEOTIDE SEQUENCE</scope>
    <source>
        <strain evidence="2">H33</strain>
    </source>
</reference>
<feature type="signal peptide" evidence="1">
    <location>
        <begin position="1"/>
        <end position="17"/>
    </location>
</feature>
<dbReference type="SUPFAM" id="SSF55961">
    <property type="entry name" value="Bet v1-like"/>
    <property type="match status" value="1"/>
</dbReference>
<organism evidence="2 3">
    <name type="scientific">Sphingobium nicotianae</name>
    <dbReference type="NCBI Taxonomy" id="2782607"/>
    <lineage>
        <taxon>Bacteria</taxon>
        <taxon>Pseudomonadati</taxon>
        <taxon>Pseudomonadota</taxon>
        <taxon>Alphaproteobacteria</taxon>
        <taxon>Sphingomonadales</taxon>
        <taxon>Sphingomonadaceae</taxon>
        <taxon>Sphingobium</taxon>
    </lineage>
</organism>
<dbReference type="InterPro" id="IPR023393">
    <property type="entry name" value="START-like_dom_sf"/>
</dbReference>
<dbReference type="EMBL" id="JAHGAW010000004">
    <property type="protein sequence ID" value="MBT2186726.1"/>
    <property type="molecule type" value="Genomic_DNA"/>
</dbReference>
<protein>
    <submittedName>
        <fullName evidence="2">SRPBCC domain-containing protein</fullName>
    </submittedName>
</protein>
<feature type="chain" id="PRO_5040969173" evidence="1">
    <location>
        <begin position="18"/>
        <end position="168"/>
    </location>
</feature>
<accession>A0A9X1DB81</accession>
<gene>
    <name evidence="2" type="ORF">KK488_07160</name>
</gene>
<keyword evidence="1" id="KW-0732">Signal</keyword>
<dbReference type="CDD" id="cd07814">
    <property type="entry name" value="SRPBCC_CalC_Aha1-like"/>
    <property type="match status" value="1"/>
</dbReference>
<dbReference type="Pfam" id="PF10604">
    <property type="entry name" value="Polyketide_cyc2"/>
    <property type="match status" value="1"/>
</dbReference>
<dbReference type="InterPro" id="IPR019587">
    <property type="entry name" value="Polyketide_cyclase/dehydratase"/>
</dbReference>
<keyword evidence="3" id="KW-1185">Reference proteome</keyword>
<dbReference type="Gene3D" id="3.30.530.20">
    <property type="match status" value="1"/>
</dbReference>
<evidence type="ECO:0000256" key="1">
    <source>
        <dbReference type="SAM" id="SignalP"/>
    </source>
</evidence>
<name>A0A9X1DB81_9SPHN</name>
<evidence type="ECO:0000313" key="3">
    <source>
        <dbReference type="Proteomes" id="UP001138757"/>
    </source>
</evidence>
<evidence type="ECO:0000313" key="2">
    <source>
        <dbReference type="EMBL" id="MBT2186726.1"/>
    </source>
</evidence>
<proteinExistence type="predicted"/>
<dbReference type="RefSeq" id="WP_214622477.1">
    <property type="nucleotide sequence ID" value="NZ_JAHGAW010000004.1"/>
</dbReference>